<gene>
    <name evidence="2" type="ORF">H9S92_01100</name>
</gene>
<evidence type="ECO:0000313" key="3">
    <source>
        <dbReference type="Proteomes" id="UP000650081"/>
    </source>
</evidence>
<dbReference type="RefSeq" id="WP_187464884.1">
    <property type="nucleotide sequence ID" value="NZ_JACSIT010000037.1"/>
</dbReference>
<proteinExistence type="predicted"/>
<protein>
    <submittedName>
        <fullName evidence="2">Methyltransferase domain-containing protein</fullName>
    </submittedName>
</protein>
<sequence length="185" mass="20473">MSTISFLLEGLRNLRTTGTITRSSPALCKAAIAGIDFYRARVIVELGAGDGVITRHILKRLHPEGKVIAFEVSPDLCADLRALGDDRLVVAEDSAENIRHWLDKIGAEQADHVVSAIPFAALPEALGRQIVTAARDNLREGGCYNQVHYSLKTKRYYEEAFGPVATRRVWGNLPPAWVLYCCKRK</sequence>
<dbReference type="InterPro" id="IPR041698">
    <property type="entry name" value="Methyltransf_25"/>
</dbReference>
<dbReference type="AlphaFoldDB" id="A0A923PJ94"/>
<dbReference type="EMBL" id="JACSIT010000037">
    <property type="protein sequence ID" value="MBC6992746.1"/>
    <property type="molecule type" value="Genomic_DNA"/>
</dbReference>
<keyword evidence="3" id="KW-1185">Reference proteome</keyword>
<dbReference type="Pfam" id="PF13649">
    <property type="entry name" value="Methyltransf_25"/>
    <property type="match status" value="1"/>
</dbReference>
<dbReference type="GO" id="GO:0008168">
    <property type="term" value="F:methyltransferase activity"/>
    <property type="evidence" value="ECO:0007669"/>
    <property type="project" value="UniProtKB-KW"/>
</dbReference>
<dbReference type="InterPro" id="IPR029063">
    <property type="entry name" value="SAM-dependent_MTases_sf"/>
</dbReference>
<dbReference type="Gene3D" id="3.40.50.150">
    <property type="entry name" value="Vaccinia Virus protein VP39"/>
    <property type="match status" value="1"/>
</dbReference>
<keyword evidence="2" id="KW-0489">Methyltransferase</keyword>
<feature type="domain" description="Methyltransferase" evidence="1">
    <location>
        <begin position="43"/>
        <end position="142"/>
    </location>
</feature>
<dbReference type="SUPFAM" id="SSF53335">
    <property type="entry name" value="S-adenosyl-L-methionine-dependent methyltransferases"/>
    <property type="match status" value="1"/>
</dbReference>
<accession>A0A923PJ94</accession>
<keyword evidence="2" id="KW-0808">Transferase</keyword>
<reference evidence="2" key="1">
    <citation type="submission" date="2020-08" db="EMBL/GenBank/DDBJ databases">
        <title>Lewinella bacteria from marine environments.</title>
        <authorList>
            <person name="Zhong Y."/>
        </authorList>
    </citation>
    <scope>NUCLEOTIDE SEQUENCE</scope>
    <source>
        <strain evidence="2">KCTC 42187</strain>
    </source>
</reference>
<dbReference type="Proteomes" id="UP000650081">
    <property type="component" value="Unassembled WGS sequence"/>
</dbReference>
<organism evidence="2 3">
    <name type="scientific">Neolewinella lacunae</name>
    <dbReference type="NCBI Taxonomy" id="1517758"/>
    <lineage>
        <taxon>Bacteria</taxon>
        <taxon>Pseudomonadati</taxon>
        <taxon>Bacteroidota</taxon>
        <taxon>Saprospiria</taxon>
        <taxon>Saprospirales</taxon>
        <taxon>Lewinellaceae</taxon>
        <taxon>Neolewinella</taxon>
    </lineage>
</organism>
<dbReference type="GO" id="GO:0032259">
    <property type="term" value="P:methylation"/>
    <property type="evidence" value="ECO:0007669"/>
    <property type="project" value="UniProtKB-KW"/>
</dbReference>
<evidence type="ECO:0000313" key="2">
    <source>
        <dbReference type="EMBL" id="MBC6992746.1"/>
    </source>
</evidence>
<comment type="caution">
    <text evidence="2">The sequence shown here is derived from an EMBL/GenBank/DDBJ whole genome shotgun (WGS) entry which is preliminary data.</text>
</comment>
<evidence type="ECO:0000259" key="1">
    <source>
        <dbReference type="Pfam" id="PF13649"/>
    </source>
</evidence>
<name>A0A923PJ94_9BACT</name>
<dbReference type="CDD" id="cd02440">
    <property type="entry name" value="AdoMet_MTases"/>
    <property type="match status" value="1"/>
</dbReference>